<evidence type="ECO:0000256" key="8">
    <source>
        <dbReference type="ARBA" id="ARBA00023136"/>
    </source>
</evidence>
<dbReference type="InterPro" id="IPR050059">
    <property type="entry name" value="ATP_synthase_B_chain"/>
</dbReference>
<keyword evidence="4 13" id="KW-0812">Transmembrane</keyword>
<evidence type="ECO:0000256" key="6">
    <source>
        <dbReference type="ARBA" id="ARBA00022989"/>
    </source>
</evidence>
<evidence type="ECO:0000256" key="12">
    <source>
        <dbReference type="ARBA" id="ARBA00037847"/>
    </source>
</evidence>
<keyword evidence="6" id="KW-1133">Transmembrane helix</keyword>
<proteinExistence type="inferred from homology"/>
<keyword evidence="7 13" id="KW-0406">Ion transport</keyword>
<evidence type="ECO:0000256" key="5">
    <source>
        <dbReference type="ARBA" id="ARBA00022781"/>
    </source>
</evidence>
<dbReference type="PANTHER" id="PTHR33445">
    <property type="entry name" value="ATP SYNTHASE SUBUNIT B', CHLOROPLASTIC"/>
    <property type="match status" value="1"/>
</dbReference>
<comment type="caution">
    <text evidence="15">The sequence shown here is derived from an EMBL/GenBank/DDBJ whole genome shotgun (WGS) entry which is preliminary data.</text>
</comment>
<sequence>MNLLVLLWLLSRFLFRPIAAMIASRQQQADELLGDAAAKKQEATDALKRAEDERRAAAAEHAAIAGKAQAEAEAQKAEILASAKAETDARRAEAETAMQRASEEEAQRLHHAANLLAGDIAAKLLREPAGKLPPTAFLTRMTIAIAALEEEEKAALAAPARPAVLTSAHTLSEAELARVRAAIDKAAGRSVAFSIAVDKALIAGLRLDAGRVVVDASLRADLERVAAELDRDDG</sequence>
<comment type="subcellular location">
    <subcellularLocation>
        <location evidence="12">Endomembrane system</location>
        <topology evidence="12">Single-pass membrane protein</topology>
    </subcellularLocation>
</comment>
<evidence type="ECO:0000256" key="9">
    <source>
        <dbReference type="ARBA" id="ARBA00023310"/>
    </source>
</evidence>
<evidence type="ECO:0000313" key="16">
    <source>
        <dbReference type="Proteomes" id="UP000612349"/>
    </source>
</evidence>
<dbReference type="PANTHER" id="PTHR33445:SF2">
    <property type="entry name" value="ATP SYNTHASE SUBUNIT B', CHLOROPLASTIC"/>
    <property type="match status" value="1"/>
</dbReference>
<evidence type="ECO:0000256" key="13">
    <source>
        <dbReference type="RuleBase" id="RU003848"/>
    </source>
</evidence>
<dbReference type="GO" id="GO:0045259">
    <property type="term" value="C:proton-transporting ATP synthase complex"/>
    <property type="evidence" value="ECO:0007669"/>
    <property type="project" value="UniProtKB-KW"/>
</dbReference>
<comment type="function">
    <text evidence="11">Component of the F(0) channel, it forms part of the peripheral stalk, linking F(1) to F(0). The b'-subunit is a diverged and duplicated form of b found in plants and photosynthetic bacteria.</text>
</comment>
<feature type="coiled-coil region" evidence="14">
    <location>
        <begin position="33"/>
        <end position="60"/>
    </location>
</feature>
<evidence type="ECO:0000256" key="1">
    <source>
        <dbReference type="ARBA" id="ARBA00005513"/>
    </source>
</evidence>
<evidence type="ECO:0000256" key="7">
    <source>
        <dbReference type="ARBA" id="ARBA00023065"/>
    </source>
</evidence>
<dbReference type="EMBL" id="BMIP01000002">
    <property type="protein sequence ID" value="GGD62558.1"/>
    <property type="molecule type" value="Genomic_DNA"/>
</dbReference>
<name>A0A917DR02_9SPHN</name>
<evidence type="ECO:0000256" key="2">
    <source>
        <dbReference type="ARBA" id="ARBA00022448"/>
    </source>
</evidence>
<protein>
    <submittedName>
        <fullName evidence="15">ATP synthase subunit b</fullName>
    </submittedName>
</protein>
<gene>
    <name evidence="15" type="primary">atpF</name>
    <name evidence="15" type="ORF">GCM10010990_09940</name>
</gene>
<accession>A0A917DR02</accession>
<reference evidence="15" key="1">
    <citation type="journal article" date="2014" name="Int. J. Syst. Evol. Microbiol.">
        <title>Complete genome sequence of Corynebacterium casei LMG S-19264T (=DSM 44701T), isolated from a smear-ripened cheese.</title>
        <authorList>
            <consortium name="US DOE Joint Genome Institute (JGI-PGF)"/>
            <person name="Walter F."/>
            <person name="Albersmeier A."/>
            <person name="Kalinowski J."/>
            <person name="Ruckert C."/>
        </authorList>
    </citation>
    <scope>NUCLEOTIDE SEQUENCE</scope>
    <source>
        <strain evidence="15">CGMCC 1.15360</strain>
    </source>
</reference>
<organism evidence="15 16">
    <name type="scientific">Croceicoccus mobilis</name>
    <dbReference type="NCBI Taxonomy" id="1703339"/>
    <lineage>
        <taxon>Bacteria</taxon>
        <taxon>Pseudomonadati</taxon>
        <taxon>Pseudomonadota</taxon>
        <taxon>Alphaproteobacteria</taxon>
        <taxon>Sphingomonadales</taxon>
        <taxon>Erythrobacteraceae</taxon>
        <taxon>Croceicoccus</taxon>
    </lineage>
</organism>
<evidence type="ECO:0000256" key="3">
    <source>
        <dbReference type="ARBA" id="ARBA00022547"/>
    </source>
</evidence>
<dbReference type="Pfam" id="PF00430">
    <property type="entry name" value="ATP-synt_B"/>
    <property type="match status" value="1"/>
</dbReference>
<evidence type="ECO:0000256" key="10">
    <source>
        <dbReference type="ARBA" id="ARBA00025198"/>
    </source>
</evidence>
<evidence type="ECO:0000313" key="15">
    <source>
        <dbReference type="EMBL" id="GGD62558.1"/>
    </source>
</evidence>
<dbReference type="Pfam" id="PF00213">
    <property type="entry name" value="OSCP"/>
    <property type="match status" value="1"/>
</dbReference>
<dbReference type="GO" id="GO:0012505">
    <property type="term" value="C:endomembrane system"/>
    <property type="evidence" value="ECO:0007669"/>
    <property type="project" value="UniProtKB-SubCell"/>
</dbReference>
<evidence type="ECO:0000256" key="4">
    <source>
        <dbReference type="ARBA" id="ARBA00022692"/>
    </source>
</evidence>
<keyword evidence="14" id="KW-0175">Coiled coil</keyword>
<keyword evidence="16" id="KW-1185">Reference proteome</keyword>
<dbReference type="Proteomes" id="UP000612349">
    <property type="component" value="Unassembled WGS sequence"/>
</dbReference>
<dbReference type="GO" id="GO:0046933">
    <property type="term" value="F:proton-transporting ATP synthase activity, rotational mechanism"/>
    <property type="evidence" value="ECO:0007669"/>
    <property type="project" value="InterPro"/>
</dbReference>
<dbReference type="InterPro" id="IPR000711">
    <property type="entry name" value="ATPase_OSCP/dsu"/>
</dbReference>
<dbReference type="InterPro" id="IPR002146">
    <property type="entry name" value="ATP_synth_b/b'su_bac/chlpt"/>
</dbReference>
<comment type="similarity">
    <text evidence="1 13">Belongs to the ATPase B chain family.</text>
</comment>
<keyword evidence="2 13" id="KW-0813">Transport</keyword>
<dbReference type="GO" id="GO:0046961">
    <property type="term" value="F:proton-transporting ATPase activity, rotational mechanism"/>
    <property type="evidence" value="ECO:0007669"/>
    <property type="project" value="TreeGrafter"/>
</dbReference>
<reference evidence="15" key="2">
    <citation type="submission" date="2020-09" db="EMBL/GenBank/DDBJ databases">
        <authorList>
            <person name="Sun Q."/>
            <person name="Zhou Y."/>
        </authorList>
    </citation>
    <scope>NUCLEOTIDE SEQUENCE</scope>
    <source>
        <strain evidence="15">CGMCC 1.15360</strain>
    </source>
</reference>
<keyword evidence="9" id="KW-0066">ATP synthesis</keyword>
<comment type="function">
    <text evidence="10">F(1)F(0) ATP synthase produces ATP from ADP in the presence of a proton or sodium gradient. F-type ATPases consist of two structural domains, F(1) containing the extramembraneous catalytic core and F(0) containing the membrane proton channel, linked together by a central stalk and a peripheral stalk. During catalysis, ATP synthesis in the catalytic domain of F(1) is coupled via a rotary mechanism of the central stalk subunits to proton translocation.</text>
</comment>
<evidence type="ECO:0000256" key="14">
    <source>
        <dbReference type="SAM" id="Coils"/>
    </source>
</evidence>
<keyword evidence="3 13" id="KW-0138">CF(0)</keyword>
<dbReference type="AlphaFoldDB" id="A0A917DR02"/>
<keyword evidence="5 13" id="KW-0375">Hydrogen ion transport</keyword>
<evidence type="ECO:0000256" key="11">
    <source>
        <dbReference type="ARBA" id="ARBA00025614"/>
    </source>
</evidence>
<keyword evidence="8" id="KW-0472">Membrane</keyword>